<evidence type="ECO:0000313" key="2">
    <source>
        <dbReference type="Proteomes" id="UP001062738"/>
    </source>
</evidence>
<reference evidence="1" key="1">
    <citation type="submission" date="2022-09" db="EMBL/GenBank/DDBJ databases">
        <authorList>
            <person name="Zoaiter M."/>
        </authorList>
    </citation>
    <scope>NUCLEOTIDE SEQUENCE</scope>
    <source>
        <strain evidence="1">DSM 19848</strain>
    </source>
</reference>
<evidence type="ECO:0000313" key="1">
    <source>
        <dbReference type="EMBL" id="MCY7008749.1"/>
    </source>
</evidence>
<dbReference type="RefSeq" id="WP_265152549.1">
    <property type="nucleotide sequence ID" value="NZ_JAOXXL010000028.1"/>
</dbReference>
<accession>A0ABT4DN84</accession>
<protein>
    <submittedName>
        <fullName evidence="1">Uncharacterized protein</fullName>
    </submittedName>
</protein>
<sequence>MMLEDFGMLTELMPENAVQYDLRAIIAYCREKNISTEELSEEELKKFELPKNKSVANF</sequence>
<keyword evidence="2" id="KW-1185">Reference proteome</keyword>
<dbReference type="EMBL" id="JAOXXL010000028">
    <property type="protein sequence ID" value="MCY7008749.1"/>
    <property type="molecule type" value="Genomic_DNA"/>
</dbReference>
<proteinExistence type="predicted"/>
<dbReference type="Proteomes" id="UP001062738">
    <property type="component" value="Unassembled WGS sequence"/>
</dbReference>
<gene>
    <name evidence="1" type="ORF">OCK72_08940</name>
</gene>
<name>A0ABT4DN84_FUSSI</name>
<comment type="caution">
    <text evidence="1">The sequence shown here is derived from an EMBL/GenBank/DDBJ whole genome shotgun (WGS) entry which is preliminary data.</text>
</comment>
<organism evidence="1 2">
    <name type="scientific">Fusobacterium simiae</name>
    <dbReference type="NCBI Taxonomy" id="855"/>
    <lineage>
        <taxon>Bacteria</taxon>
        <taxon>Fusobacteriati</taxon>
        <taxon>Fusobacteriota</taxon>
        <taxon>Fusobacteriia</taxon>
        <taxon>Fusobacteriales</taxon>
        <taxon>Fusobacteriaceae</taxon>
        <taxon>Fusobacterium</taxon>
    </lineage>
</organism>